<dbReference type="InterPro" id="IPR013693">
    <property type="entry name" value="SpoIID/LytB_N"/>
</dbReference>
<dbReference type="Proteomes" id="UP000250070">
    <property type="component" value="Unassembled WGS sequence"/>
</dbReference>
<dbReference type="InterPro" id="IPR013486">
    <property type="entry name" value="SpoIID/LytB"/>
</dbReference>
<feature type="chain" id="PRO_5015841040" evidence="1">
    <location>
        <begin position="25"/>
        <end position="376"/>
    </location>
</feature>
<evidence type="ECO:0000313" key="3">
    <source>
        <dbReference type="EMBL" id="SPY48772.1"/>
    </source>
</evidence>
<evidence type="ECO:0000259" key="2">
    <source>
        <dbReference type="Pfam" id="PF08486"/>
    </source>
</evidence>
<organism evidence="3 4">
    <name type="scientific">Peptoniphilus harei</name>
    <dbReference type="NCBI Taxonomy" id="54005"/>
    <lineage>
        <taxon>Bacteria</taxon>
        <taxon>Bacillati</taxon>
        <taxon>Bacillota</taxon>
        <taxon>Tissierellia</taxon>
        <taxon>Tissierellales</taxon>
        <taxon>Peptoniphilaceae</taxon>
        <taxon>Peptoniphilus</taxon>
    </lineage>
</organism>
<protein>
    <submittedName>
        <fullName evidence="3">H-34</fullName>
    </submittedName>
</protein>
<accession>A0A2X1Y5W7</accession>
<reference evidence="3 4" key="1">
    <citation type="submission" date="2018-06" db="EMBL/GenBank/DDBJ databases">
        <authorList>
            <consortium name="Pathogen Informatics"/>
            <person name="Doyle S."/>
        </authorList>
    </citation>
    <scope>NUCLEOTIDE SEQUENCE [LARGE SCALE GENOMIC DNA]</scope>
    <source>
        <strain evidence="3 4">NCTC13076</strain>
    </source>
</reference>
<dbReference type="GO" id="GO:0030288">
    <property type="term" value="C:outer membrane-bounded periplasmic space"/>
    <property type="evidence" value="ECO:0007669"/>
    <property type="project" value="TreeGrafter"/>
</dbReference>
<feature type="signal peptide" evidence="1">
    <location>
        <begin position="1"/>
        <end position="24"/>
    </location>
</feature>
<dbReference type="Pfam" id="PF08486">
    <property type="entry name" value="SpoIID"/>
    <property type="match status" value="1"/>
</dbReference>
<dbReference type="STRING" id="54005.HMPREF3229_00911"/>
<dbReference type="PANTHER" id="PTHR30032:SF4">
    <property type="entry name" value="AMIDASE ENHANCER"/>
    <property type="match status" value="1"/>
</dbReference>
<sequence length="376" mass="41992">MNNKMKKILLLAIFLVLLPLNIFAKEDYDKIDIKVGKSLSAGESLKVKSKSNLKVVTSDEQVINNTNNKEINIKFDGKNINLNGKNFNLNNFPQNGAFLISSDSPIYVDKIKRNYGGAISFRVNNKKLDIVNRVDMDEYLKGVLPKEMSPSFPMESLKAQALCSRSFAINNYNKFIKNGYNLDDTTRSQVYYGKDVEEKTTNKAVEETVGQVIKYDGKVAETIFCASSGGYTVASSEAWGGNSVPYLISKEDPYSVHPWKYELKNSDLKKLNLSDVFSVSLDYNNSNRVNNLTFSTSKGDVKIKATDFRNKIGNTIIKSTLFDVNVIGNKVFVSGKGYGHGVGMSQYGAVEMAKKGSNYKDIIEFYFPGTNIEKIK</sequence>
<evidence type="ECO:0000256" key="1">
    <source>
        <dbReference type="SAM" id="SignalP"/>
    </source>
</evidence>
<evidence type="ECO:0000313" key="4">
    <source>
        <dbReference type="Proteomes" id="UP000250070"/>
    </source>
</evidence>
<name>A0A2X1Y5W7_9FIRM</name>
<dbReference type="AlphaFoldDB" id="A0A2X1Y5W7"/>
<dbReference type="InterPro" id="IPR051922">
    <property type="entry name" value="Bact_Sporulation_Assoc"/>
</dbReference>
<gene>
    <name evidence="3" type="ORF">NCTC13076_01859</name>
</gene>
<dbReference type="GO" id="GO:0030435">
    <property type="term" value="P:sporulation resulting in formation of a cellular spore"/>
    <property type="evidence" value="ECO:0007669"/>
    <property type="project" value="InterPro"/>
</dbReference>
<proteinExistence type="predicted"/>
<keyword evidence="1" id="KW-0732">Signal</keyword>
<dbReference type="PANTHER" id="PTHR30032">
    <property type="entry name" value="N-ACETYLMURAMOYL-L-ALANINE AMIDASE-RELATED"/>
    <property type="match status" value="1"/>
</dbReference>
<dbReference type="NCBIfam" id="TIGR02669">
    <property type="entry name" value="SpoIID_LytB"/>
    <property type="match status" value="1"/>
</dbReference>
<dbReference type="EMBL" id="UATM01000032">
    <property type="protein sequence ID" value="SPY48772.1"/>
    <property type="molecule type" value="Genomic_DNA"/>
</dbReference>
<feature type="domain" description="Sporulation stage II protein D amidase enhancer LytB N-terminal" evidence="2">
    <location>
        <begin position="125"/>
        <end position="215"/>
    </location>
</feature>